<evidence type="ECO:0000256" key="2">
    <source>
        <dbReference type="PROSITE-ProRule" id="PRU00335"/>
    </source>
</evidence>
<protein>
    <submittedName>
        <fullName evidence="4">TetR family transcriptional regulator</fullName>
    </submittedName>
</protein>
<dbReference type="Gene3D" id="1.10.10.60">
    <property type="entry name" value="Homeodomain-like"/>
    <property type="match status" value="1"/>
</dbReference>
<dbReference type="InterPro" id="IPR036271">
    <property type="entry name" value="Tet_transcr_reg_TetR-rel_C_sf"/>
</dbReference>
<accession>A0A2U3NQ56</accession>
<dbReference type="GO" id="GO:0003700">
    <property type="term" value="F:DNA-binding transcription factor activity"/>
    <property type="evidence" value="ECO:0007669"/>
    <property type="project" value="TreeGrafter"/>
</dbReference>
<reference evidence="4 5" key="1">
    <citation type="submission" date="2017-01" db="EMBL/GenBank/DDBJ databases">
        <authorList>
            <consortium name="Urmite Genomes"/>
        </authorList>
    </citation>
    <scope>NUCLEOTIDE SEQUENCE [LARGE SCALE GENOMIC DNA]</scope>
    <source>
        <strain evidence="4 5">AB57</strain>
    </source>
</reference>
<keyword evidence="5" id="KW-1185">Reference proteome</keyword>
<proteinExistence type="predicted"/>
<dbReference type="InterPro" id="IPR001647">
    <property type="entry name" value="HTH_TetR"/>
</dbReference>
<keyword evidence="1 2" id="KW-0238">DNA-binding</keyword>
<dbReference type="SUPFAM" id="SSF48498">
    <property type="entry name" value="Tetracyclin repressor-like, C-terminal domain"/>
    <property type="match status" value="1"/>
</dbReference>
<gene>
    <name evidence="4" type="ORF">MRAB57_1444</name>
</gene>
<dbReference type="SUPFAM" id="SSF46689">
    <property type="entry name" value="Homeodomain-like"/>
    <property type="match status" value="1"/>
</dbReference>
<dbReference type="STRING" id="1841860.GCA_900157375_01445"/>
<dbReference type="Pfam" id="PF00440">
    <property type="entry name" value="TetR_N"/>
    <property type="match status" value="1"/>
</dbReference>
<evidence type="ECO:0000256" key="1">
    <source>
        <dbReference type="ARBA" id="ARBA00023125"/>
    </source>
</evidence>
<dbReference type="PANTHER" id="PTHR30055:SF235">
    <property type="entry name" value="TRANSCRIPTIONAL REGULATORY PROTEIN"/>
    <property type="match status" value="1"/>
</dbReference>
<dbReference type="PRINTS" id="PR00455">
    <property type="entry name" value="HTHTETR"/>
</dbReference>
<dbReference type="GO" id="GO:0000976">
    <property type="term" value="F:transcription cis-regulatory region binding"/>
    <property type="evidence" value="ECO:0007669"/>
    <property type="project" value="TreeGrafter"/>
</dbReference>
<dbReference type="EMBL" id="FUFA01000002">
    <property type="protein sequence ID" value="SPM33640.1"/>
    <property type="molecule type" value="Genomic_DNA"/>
</dbReference>
<dbReference type="AlphaFoldDB" id="A0A2U3NQ56"/>
<dbReference type="InterPro" id="IPR050109">
    <property type="entry name" value="HTH-type_TetR-like_transc_reg"/>
</dbReference>
<dbReference type="Proteomes" id="UP000240988">
    <property type="component" value="Unassembled WGS sequence"/>
</dbReference>
<organism evidence="4 5">
    <name type="scientific">Mycobacterium rhizamassiliense</name>
    <dbReference type="NCBI Taxonomy" id="1841860"/>
    <lineage>
        <taxon>Bacteria</taxon>
        <taxon>Bacillati</taxon>
        <taxon>Actinomycetota</taxon>
        <taxon>Actinomycetes</taxon>
        <taxon>Mycobacteriales</taxon>
        <taxon>Mycobacteriaceae</taxon>
        <taxon>Mycobacterium</taxon>
    </lineage>
</organism>
<evidence type="ECO:0000259" key="3">
    <source>
        <dbReference type="PROSITE" id="PS50977"/>
    </source>
</evidence>
<dbReference type="InterPro" id="IPR009057">
    <property type="entry name" value="Homeodomain-like_sf"/>
</dbReference>
<feature type="DNA-binding region" description="H-T-H motif" evidence="2">
    <location>
        <begin position="42"/>
        <end position="61"/>
    </location>
</feature>
<evidence type="ECO:0000313" key="5">
    <source>
        <dbReference type="Proteomes" id="UP000240988"/>
    </source>
</evidence>
<name>A0A2U3NQ56_9MYCO</name>
<dbReference type="PROSITE" id="PS50977">
    <property type="entry name" value="HTH_TETR_2"/>
    <property type="match status" value="1"/>
</dbReference>
<dbReference type="Pfam" id="PF17920">
    <property type="entry name" value="TetR_C_16"/>
    <property type="match status" value="1"/>
</dbReference>
<evidence type="ECO:0000313" key="4">
    <source>
        <dbReference type="EMBL" id="SPM33640.1"/>
    </source>
</evidence>
<sequence length="195" mass="20591">MSTVVEYTGGMPAKVRDGEATRSTILATAKSQFGSRGFERTTIRSVASEAGVDPALVMHYFGSKAELFAAASRIDVKFPDLSGVAPERVAEVLLPMFIVVWGPKGPFLPLLRAAATNKTAADALVEVFVDQVAPALAAVVPDRAPERAALMGSQLLGLAVARYVVCLPALVEMDDAALAEWLRPVLAHYLADAAP</sequence>
<dbReference type="InterPro" id="IPR041678">
    <property type="entry name" value="TetR_C_16"/>
</dbReference>
<dbReference type="PANTHER" id="PTHR30055">
    <property type="entry name" value="HTH-TYPE TRANSCRIPTIONAL REGULATOR RUTR"/>
    <property type="match status" value="1"/>
</dbReference>
<feature type="domain" description="HTH tetR-type" evidence="3">
    <location>
        <begin position="19"/>
        <end position="79"/>
    </location>
</feature>
<dbReference type="Gene3D" id="1.10.357.10">
    <property type="entry name" value="Tetracycline Repressor, domain 2"/>
    <property type="match status" value="1"/>
</dbReference>